<reference evidence="2" key="1">
    <citation type="journal article" date="2014" name="Hepat Mon">
        <title>Analysis of Hepatitis E virus-like sequences in Chimpanzee.</title>
        <authorList>
            <person name="Zhou C."/>
            <person name="Li W."/>
            <person name="Yang S."/>
        </authorList>
    </citation>
    <scope>NUCLEOTIDE SEQUENCE</scope>
    <source>
        <strain evidence="2">HEVL-zj</strain>
    </source>
</reference>
<feature type="non-terminal residue" evidence="2">
    <location>
        <position position="228"/>
    </location>
</feature>
<organism evidence="2">
    <name type="scientific">Hepelivirus</name>
    <dbReference type="NCBI Taxonomy" id="1229326"/>
    <lineage>
        <taxon>Viruses</taxon>
        <taxon>Riboviria</taxon>
        <taxon>Orthornavirae</taxon>
        <taxon>Kitrinoviricota</taxon>
        <taxon>Alsuviricetes</taxon>
        <taxon>Hepelivirales</taxon>
        <taxon>Hepeviridae</taxon>
    </lineage>
</organism>
<evidence type="ECO:0000313" key="2">
    <source>
        <dbReference type="EMBL" id="AIM19609.1"/>
    </source>
</evidence>
<feature type="region of interest" description="Disordered" evidence="1">
    <location>
        <begin position="1"/>
        <end position="20"/>
    </location>
</feature>
<proteinExistence type="predicted"/>
<accession>A0A088DQS2</accession>
<evidence type="ECO:0000256" key="1">
    <source>
        <dbReference type="SAM" id="MobiDB-lite"/>
    </source>
</evidence>
<name>A0A088DQS2_9VIRU</name>
<sequence>TFYPGWARNTSTGESIPRGELRHGTWTSGETFLAMFAAPRAIANEISTVAANLCHGEVYRDTSAYCAPRGCLLAEHPWSEYQNSPHGFSRKFVNIVMECGMLRRCPHVCQARFGSAVLPRSTDRKLLRGFRERHSGGSRPTQNSTVEIHRTIATMQPDPKSIFNAGGSIALRSEYWYCCDAVGRSDCSLKFKVDPRRIGKCARVVPLGKGTLTDVVRLGGPRPNCSQV</sequence>
<feature type="non-terminal residue" evidence="2">
    <location>
        <position position="1"/>
    </location>
</feature>
<dbReference type="EMBL" id="KM407530">
    <property type="protein sequence ID" value="AIM19609.1"/>
    <property type="molecule type" value="Genomic_RNA"/>
</dbReference>
<protein>
    <submittedName>
        <fullName evidence="2">RdRp</fullName>
    </submittedName>
</protein>